<sequence>MVLITLSSFLNAFVVNLSFYGARRPLPSCMRTVMFEFFAKILFMDSLVQPFKDKTISELTARLVGDRRTFLGVMPPINGDKGGRSASKWAPSDAMSPASEALLSGHQQNQTQQPGGQGGGGGQNQQQQSEGEHQQVMQLNVINYNLGELVDFIKSYRARVAEKDRKERVAKEWKAVSLIFDRIFFIVYLTAIITSLCVILPIITNPDVPEKPEAINQC</sequence>
<keyword evidence="4" id="KW-0675">Receptor</keyword>
<evidence type="ECO:0000256" key="2">
    <source>
        <dbReference type="SAM" id="Phobius"/>
    </source>
</evidence>
<feature type="domain" description="Neurotransmitter-gated ion-channel transmembrane" evidence="3">
    <location>
        <begin position="1"/>
        <end position="194"/>
    </location>
</feature>
<evidence type="ECO:0000313" key="5">
    <source>
        <dbReference type="Proteomes" id="UP000762676"/>
    </source>
</evidence>
<dbReference type="Gene3D" id="1.20.58.390">
    <property type="entry name" value="Neurotransmitter-gated ion-channel transmembrane domain"/>
    <property type="match status" value="1"/>
</dbReference>
<keyword evidence="2" id="KW-0472">Membrane</keyword>
<keyword evidence="2" id="KW-1133">Transmembrane helix</keyword>
<dbReference type="AlphaFoldDB" id="A0AAV4I6J3"/>
<accession>A0AAV4I6J3</accession>
<protein>
    <submittedName>
        <fullName evidence="4">Neuronal acetylcholine receptor subunit alpha-10</fullName>
    </submittedName>
</protein>
<feature type="transmembrane region" description="Helical" evidence="2">
    <location>
        <begin position="6"/>
        <end position="22"/>
    </location>
</feature>
<feature type="region of interest" description="Disordered" evidence="1">
    <location>
        <begin position="100"/>
        <end position="132"/>
    </location>
</feature>
<dbReference type="EMBL" id="BMAT01006034">
    <property type="protein sequence ID" value="GFS04749.1"/>
    <property type="molecule type" value="Genomic_DNA"/>
</dbReference>
<dbReference type="InterPro" id="IPR036719">
    <property type="entry name" value="Neuro-gated_channel_TM_sf"/>
</dbReference>
<name>A0AAV4I6J3_9GAST</name>
<dbReference type="GO" id="GO:0016020">
    <property type="term" value="C:membrane"/>
    <property type="evidence" value="ECO:0007669"/>
    <property type="project" value="InterPro"/>
</dbReference>
<dbReference type="SUPFAM" id="SSF90112">
    <property type="entry name" value="Neurotransmitter-gated ion-channel transmembrane pore"/>
    <property type="match status" value="1"/>
</dbReference>
<evidence type="ECO:0000313" key="4">
    <source>
        <dbReference type="EMBL" id="GFS04749.1"/>
    </source>
</evidence>
<dbReference type="InterPro" id="IPR006029">
    <property type="entry name" value="Neurotrans-gated_channel_TM"/>
</dbReference>
<feature type="compositionally biased region" description="Low complexity" evidence="1">
    <location>
        <begin position="104"/>
        <end position="114"/>
    </location>
</feature>
<evidence type="ECO:0000259" key="3">
    <source>
        <dbReference type="Pfam" id="PF02932"/>
    </source>
</evidence>
<proteinExistence type="predicted"/>
<dbReference type="Proteomes" id="UP000762676">
    <property type="component" value="Unassembled WGS sequence"/>
</dbReference>
<keyword evidence="5" id="KW-1185">Reference proteome</keyword>
<evidence type="ECO:0000256" key="1">
    <source>
        <dbReference type="SAM" id="MobiDB-lite"/>
    </source>
</evidence>
<keyword evidence="2" id="KW-0812">Transmembrane</keyword>
<dbReference type="Pfam" id="PF02932">
    <property type="entry name" value="Neur_chan_memb"/>
    <property type="match status" value="1"/>
</dbReference>
<feature type="transmembrane region" description="Helical" evidence="2">
    <location>
        <begin position="183"/>
        <end position="203"/>
    </location>
</feature>
<dbReference type="InterPro" id="IPR038050">
    <property type="entry name" value="Neuro_actylchol_rec"/>
</dbReference>
<reference evidence="4 5" key="1">
    <citation type="journal article" date="2021" name="Elife">
        <title>Chloroplast acquisition without the gene transfer in kleptoplastic sea slugs, Plakobranchus ocellatus.</title>
        <authorList>
            <person name="Maeda T."/>
            <person name="Takahashi S."/>
            <person name="Yoshida T."/>
            <person name="Shimamura S."/>
            <person name="Takaki Y."/>
            <person name="Nagai Y."/>
            <person name="Toyoda A."/>
            <person name="Suzuki Y."/>
            <person name="Arimoto A."/>
            <person name="Ishii H."/>
            <person name="Satoh N."/>
            <person name="Nishiyama T."/>
            <person name="Hasebe M."/>
            <person name="Maruyama T."/>
            <person name="Minagawa J."/>
            <person name="Obokata J."/>
            <person name="Shigenobu S."/>
        </authorList>
    </citation>
    <scope>NUCLEOTIDE SEQUENCE [LARGE SCALE GENOMIC DNA]</scope>
</reference>
<dbReference type="GO" id="GO:0006811">
    <property type="term" value="P:monoatomic ion transport"/>
    <property type="evidence" value="ECO:0007669"/>
    <property type="project" value="InterPro"/>
</dbReference>
<organism evidence="4 5">
    <name type="scientific">Elysia marginata</name>
    <dbReference type="NCBI Taxonomy" id="1093978"/>
    <lineage>
        <taxon>Eukaryota</taxon>
        <taxon>Metazoa</taxon>
        <taxon>Spiralia</taxon>
        <taxon>Lophotrochozoa</taxon>
        <taxon>Mollusca</taxon>
        <taxon>Gastropoda</taxon>
        <taxon>Heterobranchia</taxon>
        <taxon>Euthyneura</taxon>
        <taxon>Panpulmonata</taxon>
        <taxon>Sacoglossa</taxon>
        <taxon>Placobranchoidea</taxon>
        <taxon>Plakobranchidae</taxon>
        <taxon>Elysia</taxon>
    </lineage>
</organism>
<comment type="caution">
    <text evidence="4">The sequence shown here is derived from an EMBL/GenBank/DDBJ whole genome shotgun (WGS) entry which is preliminary data.</text>
</comment>
<gene>
    <name evidence="4" type="ORF">ElyMa_002919200</name>
</gene>